<dbReference type="InterPro" id="IPR000277">
    <property type="entry name" value="Cys/Met-Metab_PyrdxlP-dep_enz"/>
</dbReference>
<name>A0A1I5YRA1_9LACT</name>
<accession>A0A1I5YRA1</accession>
<keyword evidence="7" id="KW-0456">Lyase</keyword>
<feature type="modified residue" description="N6-(pyridoxal phosphate)lysine" evidence="5">
    <location>
        <position position="208"/>
    </location>
</feature>
<keyword evidence="3" id="KW-0808">Transferase</keyword>
<dbReference type="PANTHER" id="PTHR43797:SF2">
    <property type="entry name" value="HOMOCYSTEINE_CYSTEINE SYNTHASE"/>
    <property type="match status" value="1"/>
</dbReference>
<dbReference type="GO" id="GO:0030170">
    <property type="term" value="F:pyridoxal phosphate binding"/>
    <property type="evidence" value="ECO:0007669"/>
    <property type="project" value="InterPro"/>
</dbReference>
<dbReference type="InterPro" id="IPR015424">
    <property type="entry name" value="PyrdxlP-dep_Trfase"/>
</dbReference>
<dbReference type="GO" id="GO:0006535">
    <property type="term" value="P:cysteine biosynthetic process from serine"/>
    <property type="evidence" value="ECO:0007669"/>
    <property type="project" value="TreeGrafter"/>
</dbReference>
<dbReference type="Pfam" id="PF01053">
    <property type="entry name" value="Cys_Met_Meta_PP"/>
    <property type="match status" value="1"/>
</dbReference>
<organism evidence="7 8">
    <name type="scientific">Desemzia incerta</name>
    <dbReference type="NCBI Taxonomy" id="82801"/>
    <lineage>
        <taxon>Bacteria</taxon>
        <taxon>Bacillati</taxon>
        <taxon>Bacillota</taxon>
        <taxon>Bacilli</taxon>
        <taxon>Lactobacillales</taxon>
        <taxon>Carnobacteriaceae</taxon>
        <taxon>Desemzia</taxon>
    </lineage>
</organism>
<evidence type="ECO:0000256" key="1">
    <source>
        <dbReference type="ARBA" id="ARBA00001933"/>
    </source>
</evidence>
<keyword evidence="4 5" id="KW-0663">Pyridoxal phosphate</keyword>
<protein>
    <submittedName>
        <fullName evidence="7">O-acetylhomoserine (Thiol)-lyase</fullName>
    </submittedName>
</protein>
<dbReference type="InterPro" id="IPR006235">
    <property type="entry name" value="OAc-hSer/O-AcSer_sulfhydrylase"/>
</dbReference>
<evidence type="ECO:0000256" key="4">
    <source>
        <dbReference type="ARBA" id="ARBA00022898"/>
    </source>
</evidence>
<dbReference type="GO" id="GO:0004124">
    <property type="term" value="F:cysteine synthase activity"/>
    <property type="evidence" value="ECO:0007669"/>
    <property type="project" value="TreeGrafter"/>
</dbReference>
<dbReference type="Proteomes" id="UP000199136">
    <property type="component" value="Unassembled WGS sequence"/>
</dbReference>
<dbReference type="PROSITE" id="PS00868">
    <property type="entry name" value="CYS_MET_METAB_PP"/>
    <property type="match status" value="1"/>
</dbReference>
<dbReference type="InterPro" id="IPR015421">
    <property type="entry name" value="PyrdxlP-dep_Trfase_major"/>
</dbReference>
<dbReference type="GO" id="GO:0019346">
    <property type="term" value="P:transsulfuration"/>
    <property type="evidence" value="ECO:0007669"/>
    <property type="project" value="InterPro"/>
</dbReference>
<dbReference type="AlphaFoldDB" id="A0A1I5YRA1"/>
<dbReference type="Gene3D" id="3.90.1150.10">
    <property type="entry name" value="Aspartate Aminotransferase, domain 1"/>
    <property type="match status" value="1"/>
</dbReference>
<evidence type="ECO:0000256" key="5">
    <source>
        <dbReference type="PIRSR" id="PIRSR001434-2"/>
    </source>
</evidence>
<dbReference type="GO" id="GO:0005737">
    <property type="term" value="C:cytoplasm"/>
    <property type="evidence" value="ECO:0007669"/>
    <property type="project" value="TreeGrafter"/>
</dbReference>
<comment type="similarity">
    <text evidence="2 6">Belongs to the trans-sulfuration enzymes family.</text>
</comment>
<dbReference type="SUPFAM" id="SSF53383">
    <property type="entry name" value="PLP-dependent transferases"/>
    <property type="match status" value="1"/>
</dbReference>
<dbReference type="PANTHER" id="PTHR43797">
    <property type="entry name" value="HOMOCYSTEINE/CYSTEINE SYNTHASE"/>
    <property type="match status" value="1"/>
</dbReference>
<dbReference type="OrthoDB" id="9780685at2"/>
<sequence length="435" mass="47313">MTEKNYQFETQQIHEGQHIDETGSRAVPIYQTSSYVFDNAEQAAGRFALTEPGNIYTRLTNPTTAVVDERVAALEGGTAGLTVASGSAAITYAIINIADSGDEIVSASTLYGGTHNLFSVTLEKLGIHTTFVDPDDPENFEAAITDKTKAIFIESIGNPGINLIDIERVAEIAHNHNIILIVDNTFATPYLFRPIEWGADVVVHSATKFLGGHGTTMGGVVVESGKFDYKASGKYPGFTEPDSHYNGLIFGDLGAGAFTTKIRAQSLRDIGASISPTNSFLLLQGIETLSLRIERHVENARKVVDYLKNHPQVDWVNYPELEDSKYKELADNYFPKGVSSIFTFGIKGGRESGVGFIDSLNLFSHLANVGDAKSLVIHPASTTHSQLHGDELLKAGVTEEQIRLSVGIEHIDDIIADLEQAFQKIANEKLVKEEV</sequence>
<dbReference type="GO" id="GO:0071269">
    <property type="term" value="P:L-homocysteine biosynthetic process"/>
    <property type="evidence" value="ECO:0007669"/>
    <property type="project" value="TreeGrafter"/>
</dbReference>
<evidence type="ECO:0000256" key="2">
    <source>
        <dbReference type="ARBA" id="ARBA00009077"/>
    </source>
</evidence>
<dbReference type="GO" id="GO:0003961">
    <property type="term" value="F:O-acetylhomoserine aminocarboxypropyltransferase activity"/>
    <property type="evidence" value="ECO:0007669"/>
    <property type="project" value="TreeGrafter"/>
</dbReference>
<proteinExistence type="inferred from homology"/>
<dbReference type="CDD" id="cd00614">
    <property type="entry name" value="CGS_like"/>
    <property type="match status" value="1"/>
</dbReference>
<dbReference type="EMBL" id="FOXW01000011">
    <property type="protein sequence ID" value="SFQ46575.1"/>
    <property type="molecule type" value="Genomic_DNA"/>
</dbReference>
<dbReference type="InterPro" id="IPR015422">
    <property type="entry name" value="PyrdxlP-dep_Trfase_small"/>
</dbReference>
<dbReference type="InterPro" id="IPR054542">
    <property type="entry name" value="Cys_met_metab_PP"/>
</dbReference>
<comment type="cofactor">
    <cofactor evidence="1 6">
        <name>pyridoxal 5'-phosphate</name>
        <dbReference type="ChEBI" id="CHEBI:597326"/>
    </cofactor>
</comment>
<evidence type="ECO:0000313" key="7">
    <source>
        <dbReference type="EMBL" id="SFQ46575.1"/>
    </source>
</evidence>
<dbReference type="GO" id="GO:0016829">
    <property type="term" value="F:lyase activity"/>
    <property type="evidence" value="ECO:0007669"/>
    <property type="project" value="UniProtKB-KW"/>
</dbReference>
<dbReference type="RefSeq" id="WP_092481198.1">
    <property type="nucleotide sequence ID" value="NZ_FOXW01000011.1"/>
</dbReference>
<evidence type="ECO:0000313" key="8">
    <source>
        <dbReference type="Proteomes" id="UP000199136"/>
    </source>
</evidence>
<evidence type="ECO:0000256" key="6">
    <source>
        <dbReference type="RuleBase" id="RU362118"/>
    </source>
</evidence>
<evidence type="ECO:0000256" key="3">
    <source>
        <dbReference type="ARBA" id="ARBA00022679"/>
    </source>
</evidence>
<dbReference type="Gene3D" id="3.40.640.10">
    <property type="entry name" value="Type I PLP-dependent aspartate aminotransferase-like (Major domain)"/>
    <property type="match status" value="1"/>
</dbReference>
<dbReference type="STRING" id="82801.SAMN04488506_2190"/>
<dbReference type="PIRSF" id="PIRSF001434">
    <property type="entry name" value="CGS"/>
    <property type="match status" value="1"/>
</dbReference>
<keyword evidence="8" id="KW-1185">Reference proteome</keyword>
<gene>
    <name evidence="7" type="ORF">SAMN04488506_2190</name>
</gene>
<reference evidence="7 8" key="1">
    <citation type="submission" date="2016-10" db="EMBL/GenBank/DDBJ databases">
        <authorList>
            <person name="de Groot N.N."/>
        </authorList>
    </citation>
    <scope>NUCLEOTIDE SEQUENCE [LARGE SCALE GENOMIC DNA]</scope>
    <source>
        <strain evidence="7 8">DSM 20581</strain>
    </source>
</reference>
<dbReference type="FunFam" id="3.40.640.10:FF:000035">
    <property type="entry name" value="O-succinylhomoserine sulfhydrylase"/>
    <property type="match status" value="1"/>
</dbReference>
<dbReference type="NCBIfam" id="TIGR01326">
    <property type="entry name" value="OAH_OAS_sulfhy"/>
    <property type="match status" value="1"/>
</dbReference>